<dbReference type="EMBL" id="DSVQ01000015">
    <property type="protein sequence ID" value="HGT39784.1"/>
    <property type="molecule type" value="Genomic_DNA"/>
</dbReference>
<feature type="domain" description="DUF4159" evidence="1">
    <location>
        <begin position="563"/>
        <end position="767"/>
    </location>
</feature>
<accession>A0A7C4QPS8</accession>
<dbReference type="Pfam" id="PF13709">
    <property type="entry name" value="DUF4159"/>
    <property type="match status" value="2"/>
</dbReference>
<name>A0A7C4QPS8_9PLAN</name>
<dbReference type="InterPro" id="IPR008930">
    <property type="entry name" value="Terpenoid_cyclase/PrenylTrfase"/>
</dbReference>
<evidence type="ECO:0000259" key="1">
    <source>
        <dbReference type="Pfam" id="PF13709"/>
    </source>
</evidence>
<dbReference type="CDD" id="cd00688">
    <property type="entry name" value="ISOPREN_C2_like"/>
    <property type="match status" value="1"/>
</dbReference>
<protein>
    <submittedName>
        <fullName evidence="2">DUF4159 domain-containing protein</fullName>
    </submittedName>
</protein>
<sequence length="780" mass="85538">MVAADLSASLVMDAIERGRRFLITRQDRDGSWPADEVGSMEHKEGVAALAVLALCTSGLTARDPAVQRGLNYLRGPGKSADNTYDIALIIMALVAAKDTTRSDLPQISVLADLLVKGQIKQGNVGAWSYSPAGGGGDPSNSQYAILGLREAAEAGVQIPRPVWERAREYWERIQNADGGWSYAGGPSTGSMSVAGVASLAIIQHMLRTDDGVAADGTPPCCRPEEPYPALERGLRWLGTHFSARHNPGARSWLLYYLYGVERAGRLSGRRFFGDHDWYREGAAFLTATQLAPQGSWVGDGMFENKPIVGTSLALLFLSKGLAPVLMSKLQHGPRDPTRPLEIVSQDWNRHPRDVRNLMEHISGLPRWPGLLTSQEVDLLKAAKTGGVDVLLQAPMLYLTGEHRLHITAEERELLKEYLLQGGFILAAPSCQGDEFADSLRDLLKAILPPGEGELKLLPAEHPVYRSEYLLAPESMPIYGVDVGCRTAVMFVPEDLGCLWSYWQRHDPPKRNPHLKARIVRALQIGVNIAAYATGREPPQSLDAPRKAPGEGQLDEIERGLLQVAQLRHSGSWNAAPRALRNLLLALNETVGLAATTKPKDVSPSDPSLFQYPLLYMHGRTRFSFSAEDRAAIKLHLSRGGMLFADACCGAPAFDRSFRELVAQLYPQQPFAPIPITHEMFSEQIGRDVRRLRRRTTDGEQAANAPLAATVREVEPFLEGIAIDGRYVIIYSKYDLSCALERQSTLSCEGYLPEDAVKLATNIVLYALLQDVSLPPAESVK</sequence>
<evidence type="ECO:0000313" key="2">
    <source>
        <dbReference type="EMBL" id="HGT39784.1"/>
    </source>
</evidence>
<organism evidence="2">
    <name type="scientific">Schlesneria paludicola</name>
    <dbReference type="NCBI Taxonomy" id="360056"/>
    <lineage>
        <taxon>Bacteria</taxon>
        <taxon>Pseudomonadati</taxon>
        <taxon>Planctomycetota</taxon>
        <taxon>Planctomycetia</taxon>
        <taxon>Planctomycetales</taxon>
        <taxon>Planctomycetaceae</taxon>
        <taxon>Schlesneria</taxon>
    </lineage>
</organism>
<gene>
    <name evidence="2" type="ORF">ENS64_11060</name>
</gene>
<dbReference type="InterPro" id="IPR025297">
    <property type="entry name" value="DUF4159"/>
</dbReference>
<dbReference type="AlphaFoldDB" id="A0A7C4QPS8"/>
<reference evidence="2" key="1">
    <citation type="journal article" date="2020" name="mSystems">
        <title>Genome- and Community-Level Interaction Insights into Carbon Utilization and Element Cycling Functions of Hydrothermarchaeota in Hydrothermal Sediment.</title>
        <authorList>
            <person name="Zhou Z."/>
            <person name="Liu Y."/>
            <person name="Xu W."/>
            <person name="Pan J."/>
            <person name="Luo Z.H."/>
            <person name="Li M."/>
        </authorList>
    </citation>
    <scope>NUCLEOTIDE SEQUENCE [LARGE SCALE GENOMIC DNA]</scope>
    <source>
        <strain evidence="2">SpSt-508</strain>
    </source>
</reference>
<dbReference type="Gene3D" id="3.40.50.12140">
    <property type="entry name" value="Domain of unknown function DUF4159"/>
    <property type="match status" value="2"/>
</dbReference>
<feature type="domain" description="DUF4159" evidence="1">
    <location>
        <begin position="344"/>
        <end position="532"/>
    </location>
</feature>
<dbReference type="SUPFAM" id="SSF48239">
    <property type="entry name" value="Terpenoid cyclases/Protein prenyltransferases"/>
    <property type="match status" value="1"/>
</dbReference>
<dbReference type="Gene3D" id="1.50.10.20">
    <property type="match status" value="2"/>
</dbReference>
<comment type="caution">
    <text evidence="2">The sequence shown here is derived from an EMBL/GenBank/DDBJ whole genome shotgun (WGS) entry which is preliminary data.</text>
</comment>
<proteinExistence type="predicted"/>